<keyword evidence="9" id="KW-1185">Reference proteome</keyword>
<dbReference type="PANTHER" id="PTHR14948:SF19">
    <property type="entry name" value="TRANSMEMBRANE PROTEIN 233"/>
    <property type="match status" value="1"/>
</dbReference>
<keyword evidence="4 7" id="KW-1133">Transmembrane helix</keyword>
<feature type="transmembrane region" description="Helical" evidence="7">
    <location>
        <begin position="251"/>
        <end position="274"/>
    </location>
</feature>
<accession>A0A673WBW2</accession>
<name>A0A673WBW2_SALTR</name>
<feature type="region of interest" description="Disordered" evidence="6">
    <location>
        <begin position="28"/>
        <end position="51"/>
    </location>
</feature>
<evidence type="ECO:0000256" key="5">
    <source>
        <dbReference type="ARBA" id="ARBA00023136"/>
    </source>
</evidence>
<dbReference type="GeneTree" id="ENSGT00940000162372"/>
<dbReference type="PANTHER" id="PTHR14948">
    <property type="entry name" value="NG5"/>
    <property type="match status" value="1"/>
</dbReference>
<dbReference type="GO" id="GO:0016020">
    <property type="term" value="C:membrane"/>
    <property type="evidence" value="ECO:0007669"/>
    <property type="project" value="UniProtKB-SubCell"/>
</dbReference>
<proteinExistence type="inferred from homology"/>
<gene>
    <name evidence="8" type="primary">LOC115208029</name>
</gene>
<evidence type="ECO:0000313" key="9">
    <source>
        <dbReference type="Proteomes" id="UP000472277"/>
    </source>
</evidence>
<dbReference type="InterPro" id="IPR051423">
    <property type="entry name" value="CD225/Dispanin"/>
</dbReference>
<reference evidence="8" key="1">
    <citation type="submission" date="2025-08" db="UniProtKB">
        <authorList>
            <consortium name="Ensembl"/>
        </authorList>
    </citation>
    <scope>IDENTIFICATION</scope>
</reference>
<evidence type="ECO:0000256" key="2">
    <source>
        <dbReference type="ARBA" id="ARBA00006843"/>
    </source>
</evidence>
<evidence type="ECO:0000256" key="4">
    <source>
        <dbReference type="ARBA" id="ARBA00022989"/>
    </source>
</evidence>
<dbReference type="AlphaFoldDB" id="A0A673WBW2"/>
<protein>
    <submittedName>
        <fullName evidence="8">Transmembrane protein 233-like</fullName>
    </submittedName>
</protein>
<comment type="subcellular location">
    <subcellularLocation>
        <location evidence="1">Membrane</location>
    </subcellularLocation>
</comment>
<reference evidence="8" key="2">
    <citation type="submission" date="2025-09" db="UniProtKB">
        <authorList>
            <consortium name="Ensembl"/>
        </authorList>
    </citation>
    <scope>IDENTIFICATION</scope>
</reference>
<keyword evidence="5 7" id="KW-0472">Membrane</keyword>
<feature type="transmembrane region" description="Helical" evidence="7">
    <location>
        <begin position="205"/>
        <end position="230"/>
    </location>
</feature>
<evidence type="ECO:0000256" key="3">
    <source>
        <dbReference type="ARBA" id="ARBA00022692"/>
    </source>
</evidence>
<evidence type="ECO:0000313" key="8">
    <source>
        <dbReference type="Ensembl" id="ENSSTUP00000009569.1"/>
    </source>
</evidence>
<dbReference type="Pfam" id="PF04505">
    <property type="entry name" value="CD225"/>
    <property type="match status" value="1"/>
</dbReference>
<evidence type="ECO:0000256" key="6">
    <source>
        <dbReference type="SAM" id="MobiDB-lite"/>
    </source>
</evidence>
<evidence type="ECO:0000256" key="7">
    <source>
        <dbReference type="SAM" id="Phobius"/>
    </source>
</evidence>
<keyword evidence="3 7" id="KW-0812">Transmembrane</keyword>
<dbReference type="Ensembl" id="ENSSTUT00000010214.1">
    <property type="protein sequence ID" value="ENSSTUP00000009569.1"/>
    <property type="gene ID" value="ENSSTUG00000004675.1"/>
</dbReference>
<dbReference type="Proteomes" id="UP000472277">
    <property type="component" value="Chromosome 14"/>
</dbReference>
<feature type="transmembrane region" description="Helical" evidence="7">
    <location>
        <begin position="102"/>
        <end position="120"/>
    </location>
</feature>
<sequence length="284" mass="31703">RSWSLSSPSFLLPGEGCVRRGGHVAHPKENEVSSTRGYSSRRPHSTPASLLQTPQSVLDSSGKLAQLYFFTGYSILPFSKSDFRPFFSSSEWGSSCAVYHSYNWLNFCHLAIIFPSVFFWPEISSSPSVLTFPFSPLVVLWLVSLFFSLAVFWLLSSVTHTMSRPLALEPIRGHLGVKSSLNGSADFDRLSFMGEQHPPPPLHSYLWLTILTCFCPAYPVNIVALVFSVLSRKSYELQDYDGSRRLGQKALQVAIASIIIGLLIVAIFIIVHFTTVMQQPFPTM</sequence>
<organism evidence="8 9">
    <name type="scientific">Salmo trutta</name>
    <name type="common">Brown trout</name>
    <dbReference type="NCBI Taxonomy" id="8032"/>
    <lineage>
        <taxon>Eukaryota</taxon>
        <taxon>Metazoa</taxon>
        <taxon>Chordata</taxon>
        <taxon>Craniata</taxon>
        <taxon>Vertebrata</taxon>
        <taxon>Euteleostomi</taxon>
        <taxon>Actinopterygii</taxon>
        <taxon>Neopterygii</taxon>
        <taxon>Teleostei</taxon>
        <taxon>Protacanthopterygii</taxon>
        <taxon>Salmoniformes</taxon>
        <taxon>Salmonidae</taxon>
        <taxon>Salmoninae</taxon>
        <taxon>Salmo</taxon>
    </lineage>
</organism>
<comment type="similarity">
    <text evidence="2">Belongs to the CD225/Dispanin family.</text>
</comment>
<feature type="transmembrane region" description="Helical" evidence="7">
    <location>
        <begin position="132"/>
        <end position="155"/>
    </location>
</feature>
<dbReference type="InterPro" id="IPR007593">
    <property type="entry name" value="CD225/Dispanin_fam"/>
</dbReference>
<evidence type="ECO:0000256" key="1">
    <source>
        <dbReference type="ARBA" id="ARBA00004370"/>
    </source>
</evidence>
<dbReference type="InParanoid" id="A0A673WBW2"/>